<keyword evidence="3" id="KW-0732">Signal</keyword>
<organism evidence="5">
    <name type="scientific">Amphimedon queenslandica</name>
    <name type="common">Sponge</name>
    <dbReference type="NCBI Taxonomy" id="400682"/>
    <lineage>
        <taxon>Eukaryota</taxon>
        <taxon>Metazoa</taxon>
        <taxon>Porifera</taxon>
        <taxon>Demospongiae</taxon>
        <taxon>Heteroscleromorpha</taxon>
        <taxon>Haplosclerida</taxon>
        <taxon>Niphatidae</taxon>
        <taxon>Amphimedon</taxon>
    </lineage>
</organism>
<dbReference type="PANTHER" id="PTHR10157:SF23">
    <property type="entry name" value="MOXD1 HOMOLOG 1"/>
    <property type="match status" value="1"/>
</dbReference>
<dbReference type="GO" id="GO:0006589">
    <property type="term" value="P:octopamine biosynthetic process"/>
    <property type="evidence" value="ECO:0007669"/>
    <property type="project" value="TreeGrafter"/>
</dbReference>
<evidence type="ECO:0000256" key="2">
    <source>
        <dbReference type="SAM" id="Phobius"/>
    </source>
</evidence>
<sequence>MALTSSLCLIALLLVLPCCLGHMHLAKYNFRRVLHPQYTLYWNYNPTDRNLTFAVRVQTTGWVGFGISPNGGMVGSDVVIGWVQDGRSYFNDRFATAQSTPAIDMQQDWFLISAEEENGYTTLEFTRNYTSCDGNNQDRNITTVHINEVVIRPGDGIMLTCTYNSENRNTVTLGGESTYEEMCLSFLNYYPRMGMTDCYSLSYPQSFRQFLSRHYSQSEIAGIFSNSPENGLTRSEVDEIFNNITWTHEETEVLENSLSTGSQISFCYGPSLYAEALQNVPSIGCPYEAPPVMLECPDSVDPTTNPTTDPTTDPTSGAVSLITLSVTVLLFAMIAMILIN</sequence>
<evidence type="ECO:0000256" key="3">
    <source>
        <dbReference type="SAM" id="SignalP"/>
    </source>
</evidence>
<feature type="transmembrane region" description="Helical" evidence="2">
    <location>
        <begin position="318"/>
        <end position="339"/>
    </location>
</feature>
<reference evidence="5" key="1">
    <citation type="submission" date="2017-05" db="UniProtKB">
        <authorList>
            <consortium name="EnsemblMetazoa"/>
        </authorList>
    </citation>
    <scope>IDENTIFICATION</scope>
</reference>
<dbReference type="CDD" id="cd09631">
    <property type="entry name" value="DOMON_DOH"/>
    <property type="match status" value="1"/>
</dbReference>
<dbReference type="OrthoDB" id="6135178at2759"/>
<dbReference type="GO" id="GO:0042421">
    <property type="term" value="P:norepinephrine biosynthetic process"/>
    <property type="evidence" value="ECO:0007669"/>
    <property type="project" value="TreeGrafter"/>
</dbReference>
<evidence type="ECO:0000259" key="4">
    <source>
        <dbReference type="PROSITE" id="PS50836"/>
    </source>
</evidence>
<dbReference type="PROSITE" id="PS50836">
    <property type="entry name" value="DOMON"/>
    <property type="match status" value="1"/>
</dbReference>
<dbReference type="InterPro" id="IPR014784">
    <property type="entry name" value="Cu2_ascorb_mOase-like_C"/>
</dbReference>
<name>A0A1X7U3T4_AMPQE</name>
<dbReference type="GO" id="GO:0005507">
    <property type="term" value="F:copper ion binding"/>
    <property type="evidence" value="ECO:0007669"/>
    <property type="project" value="TreeGrafter"/>
</dbReference>
<feature type="signal peptide" evidence="3">
    <location>
        <begin position="1"/>
        <end position="21"/>
    </location>
</feature>
<feature type="chain" id="PRO_5013118410" description="DOMON domain-containing protein" evidence="3">
    <location>
        <begin position="22"/>
        <end position="340"/>
    </location>
</feature>
<accession>A0A1X7U3T4</accession>
<dbReference type="InParanoid" id="A0A1X7U3T4"/>
<evidence type="ECO:0000256" key="1">
    <source>
        <dbReference type="ARBA" id="ARBA00023157"/>
    </source>
</evidence>
<dbReference type="SMART" id="SM00664">
    <property type="entry name" value="DoH"/>
    <property type="match status" value="1"/>
</dbReference>
<dbReference type="Gene3D" id="2.60.120.230">
    <property type="match status" value="1"/>
</dbReference>
<proteinExistence type="predicted"/>
<dbReference type="InterPro" id="IPR024548">
    <property type="entry name" value="Cu2_monoox_C"/>
</dbReference>
<evidence type="ECO:0000313" key="5">
    <source>
        <dbReference type="EnsemblMetazoa" id="Aqu2.1.22338_001"/>
    </source>
</evidence>
<dbReference type="SUPFAM" id="SSF49742">
    <property type="entry name" value="PHM/PNGase F"/>
    <property type="match status" value="1"/>
</dbReference>
<keyword evidence="2" id="KW-1133">Transmembrane helix</keyword>
<dbReference type="InterPro" id="IPR008977">
    <property type="entry name" value="PHM/PNGase_F_dom_sf"/>
</dbReference>
<dbReference type="InterPro" id="IPR005018">
    <property type="entry name" value="DOMON_domain"/>
</dbReference>
<dbReference type="Pfam" id="PF03712">
    <property type="entry name" value="Cu2_monoox_C"/>
    <property type="match status" value="1"/>
</dbReference>
<protein>
    <recommendedName>
        <fullName evidence="4">DOMON domain-containing protein</fullName>
    </recommendedName>
</protein>
<dbReference type="GO" id="GO:0005615">
    <property type="term" value="C:extracellular space"/>
    <property type="evidence" value="ECO:0007669"/>
    <property type="project" value="TreeGrafter"/>
</dbReference>
<dbReference type="SUPFAM" id="SSF49344">
    <property type="entry name" value="CBD9-like"/>
    <property type="match status" value="1"/>
</dbReference>
<keyword evidence="2" id="KW-0472">Membrane</keyword>
<dbReference type="InterPro" id="IPR000945">
    <property type="entry name" value="DBH-like"/>
</dbReference>
<dbReference type="GO" id="GO:0042420">
    <property type="term" value="P:dopamine catabolic process"/>
    <property type="evidence" value="ECO:0007669"/>
    <property type="project" value="TreeGrafter"/>
</dbReference>
<keyword evidence="2" id="KW-0812">Transmembrane</keyword>
<dbReference type="EnsemblMetazoa" id="Aqu2.1.22338_001">
    <property type="protein sequence ID" value="Aqu2.1.22338_001"/>
    <property type="gene ID" value="Aqu2.1.22338"/>
</dbReference>
<keyword evidence="1" id="KW-1015">Disulfide bond</keyword>
<dbReference type="eggNOG" id="KOG3568">
    <property type="taxonomic scope" value="Eukaryota"/>
</dbReference>
<dbReference type="GO" id="GO:0030667">
    <property type="term" value="C:secretory granule membrane"/>
    <property type="evidence" value="ECO:0007669"/>
    <property type="project" value="TreeGrafter"/>
</dbReference>
<dbReference type="AlphaFoldDB" id="A0A1X7U3T4"/>
<dbReference type="GO" id="GO:0004500">
    <property type="term" value="F:dopamine beta-monooxygenase activity"/>
    <property type="evidence" value="ECO:0007669"/>
    <property type="project" value="InterPro"/>
</dbReference>
<dbReference type="Pfam" id="PF03351">
    <property type="entry name" value="DOMON"/>
    <property type="match status" value="1"/>
</dbReference>
<dbReference type="InterPro" id="IPR045266">
    <property type="entry name" value="DOH_DOMON"/>
</dbReference>
<feature type="domain" description="DOMON" evidence="4">
    <location>
        <begin position="36"/>
        <end position="154"/>
    </location>
</feature>
<dbReference type="PANTHER" id="PTHR10157">
    <property type="entry name" value="DOPAMINE BETA HYDROXYLASE RELATED"/>
    <property type="match status" value="1"/>
</dbReference>